<accession>A0A0E9VR47</accession>
<proteinExistence type="predicted"/>
<sequence length="26" mass="2944">MYPGADPLAAWYASKYHYFGIRPLGV</sequence>
<dbReference type="EMBL" id="GBXM01028752">
    <property type="protein sequence ID" value="JAH79825.1"/>
    <property type="molecule type" value="Transcribed_RNA"/>
</dbReference>
<evidence type="ECO:0000313" key="1">
    <source>
        <dbReference type="EMBL" id="JAH79825.1"/>
    </source>
</evidence>
<dbReference type="AlphaFoldDB" id="A0A0E9VR47"/>
<reference evidence="1" key="1">
    <citation type="submission" date="2014-11" db="EMBL/GenBank/DDBJ databases">
        <authorList>
            <person name="Amaro Gonzalez C."/>
        </authorList>
    </citation>
    <scope>NUCLEOTIDE SEQUENCE</scope>
</reference>
<protein>
    <submittedName>
        <fullName evidence="1">Uncharacterized protein</fullName>
    </submittedName>
</protein>
<name>A0A0E9VR47_ANGAN</name>
<reference evidence="1" key="2">
    <citation type="journal article" date="2015" name="Fish Shellfish Immunol.">
        <title>Early steps in the European eel (Anguilla anguilla)-Vibrio vulnificus interaction in the gills: Role of the RtxA13 toxin.</title>
        <authorList>
            <person name="Callol A."/>
            <person name="Pajuelo D."/>
            <person name="Ebbesson L."/>
            <person name="Teles M."/>
            <person name="MacKenzie S."/>
            <person name="Amaro C."/>
        </authorList>
    </citation>
    <scope>NUCLEOTIDE SEQUENCE</scope>
</reference>
<organism evidence="1">
    <name type="scientific">Anguilla anguilla</name>
    <name type="common">European freshwater eel</name>
    <name type="synonym">Muraena anguilla</name>
    <dbReference type="NCBI Taxonomy" id="7936"/>
    <lineage>
        <taxon>Eukaryota</taxon>
        <taxon>Metazoa</taxon>
        <taxon>Chordata</taxon>
        <taxon>Craniata</taxon>
        <taxon>Vertebrata</taxon>
        <taxon>Euteleostomi</taxon>
        <taxon>Actinopterygii</taxon>
        <taxon>Neopterygii</taxon>
        <taxon>Teleostei</taxon>
        <taxon>Anguilliformes</taxon>
        <taxon>Anguillidae</taxon>
        <taxon>Anguilla</taxon>
    </lineage>
</organism>